<feature type="signal peptide" evidence="5">
    <location>
        <begin position="1"/>
        <end position="24"/>
    </location>
</feature>
<protein>
    <submittedName>
        <fullName evidence="7">Methanol dehydrogenase</fullName>
    </submittedName>
</protein>
<gene>
    <name evidence="7" type="ORF">CR105_01255</name>
</gene>
<accession>A0A2G8TL79</accession>
<keyword evidence="3 4" id="KW-0408">Iron</keyword>
<name>A0A2G8TL79_9BURK</name>
<organism evidence="7 8">
    <name type="scientific">Massilia eurypsychrophila</name>
    <dbReference type="NCBI Taxonomy" id="1485217"/>
    <lineage>
        <taxon>Bacteria</taxon>
        <taxon>Pseudomonadati</taxon>
        <taxon>Pseudomonadota</taxon>
        <taxon>Betaproteobacteria</taxon>
        <taxon>Burkholderiales</taxon>
        <taxon>Oxalobacteraceae</taxon>
        <taxon>Telluria group</taxon>
        <taxon>Massilia</taxon>
    </lineage>
</organism>
<evidence type="ECO:0000256" key="3">
    <source>
        <dbReference type="ARBA" id="ARBA00023004"/>
    </source>
</evidence>
<dbReference type="GO" id="GO:0020037">
    <property type="term" value="F:heme binding"/>
    <property type="evidence" value="ECO:0007669"/>
    <property type="project" value="InterPro"/>
</dbReference>
<dbReference type="Proteomes" id="UP000230390">
    <property type="component" value="Unassembled WGS sequence"/>
</dbReference>
<feature type="domain" description="Cytochrome c" evidence="6">
    <location>
        <begin position="43"/>
        <end position="122"/>
    </location>
</feature>
<dbReference type="AlphaFoldDB" id="A0A2G8TL79"/>
<evidence type="ECO:0000256" key="5">
    <source>
        <dbReference type="SAM" id="SignalP"/>
    </source>
</evidence>
<evidence type="ECO:0000256" key="4">
    <source>
        <dbReference type="PROSITE-ProRule" id="PRU00433"/>
    </source>
</evidence>
<evidence type="ECO:0000313" key="8">
    <source>
        <dbReference type="Proteomes" id="UP000230390"/>
    </source>
</evidence>
<evidence type="ECO:0000259" key="6">
    <source>
        <dbReference type="PROSITE" id="PS51007"/>
    </source>
</evidence>
<dbReference type="GO" id="GO:0046872">
    <property type="term" value="F:metal ion binding"/>
    <property type="evidence" value="ECO:0007669"/>
    <property type="project" value="UniProtKB-KW"/>
</dbReference>
<feature type="chain" id="PRO_5013930191" evidence="5">
    <location>
        <begin position="25"/>
        <end position="136"/>
    </location>
</feature>
<keyword evidence="8" id="KW-1185">Reference proteome</keyword>
<dbReference type="InterPro" id="IPR009056">
    <property type="entry name" value="Cyt_c-like_dom"/>
</dbReference>
<dbReference type="InterPro" id="IPR036909">
    <property type="entry name" value="Cyt_c-like_dom_sf"/>
</dbReference>
<keyword evidence="5" id="KW-0732">Signal</keyword>
<dbReference type="EMBL" id="PDOC01000001">
    <property type="protein sequence ID" value="PIL46807.1"/>
    <property type="molecule type" value="Genomic_DNA"/>
</dbReference>
<proteinExistence type="predicted"/>
<comment type="caution">
    <text evidence="7">The sequence shown here is derived from an EMBL/GenBank/DDBJ whole genome shotgun (WGS) entry which is preliminary data.</text>
</comment>
<dbReference type="OrthoDB" id="5567444at2"/>
<sequence>MRNDMNIRTLCALTAAFWISGALAITNAAPPPYKVVAGTKVDGQTLNGWRTWRSMACERCHGAAQEGGLGPSLLASLKVMSRDEFKNTVLHGRAAKGMPNFDGSKQVVDNVDNLYAYLKGRSDGAIKPGRLEEIGK</sequence>
<keyword evidence="1 4" id="KW-0349">Heme</keyword>
<keyword evidence="2 4" id="KW-0479">Metal-binding</keyword>
<dbReference type="Gene3D" id="1.10.760.10">
    <property type="entry name" value="Cytochrome c-like domain"/>
    <property type="match status" value="1"/>
</dbReference>
<evidence type="ECO:0000256" key="1">
    <source>
        <dbReference type="ARBA" id="ARBA00022617"/>
    </source>
</evidence>
<reference evidence="7 8" key="1">
    <citation type="submission" date="2017-10" db="EMBL/GenBank/DDBJ databases">
        <title>Massilia psychrophilum sp. nov., a novel purple-pigmented bacterium isolated from Tianshan glacier, Xinjiang Municipality, China.</title>
        <authorList>
            <person name="Wang H."/>
        </authorList>
    </citation>
    <scope>NUCLEOTIDE SEQUENCE [LARGE SCALE GENOMIC DNA]</scope>
    <source>
        <strain evidence="7 8">JCM 30074</strain>
    </source>
</reference>
<evidence type="ECO:0000256" key="2">
    <source>
        <dbReference type="ARBA" id="ARBA00022723"/>
    </source>
</evidence>
<dbReference type="GO" id="GO:0009055">
    <property type="term" value="F:electron transfer activity"/>
    <property type="evidence" value="ECO:0007669"/>
    <property type="project" value="InterPro"/>
</dbReference>
<dbReference type="Pfam" id="PF13442">
    <property type="entry name" value="Cytochrome_CBB3"/>
    <property type="match status" value="1"/>
</dbReference>
<dbReference type="PROSITE" id="PS51007">
    <property type="entry name" value="CYTC"/>
    <property type="match status" value="1"/>
</dbReference>
<dbReference type="SUPFAM" id="SSF46626">
    <property type="entry name" value="Cytochrome c"/>
    <property type="match status" value="1"/>
</dbReference>
<evidence type="ECO:0000313" key="7">
    <source>
        <dbReference type="EMBL" id="PIL46807.1"/>
    </source>
</evidence>